<dbReference type="AlphaFoldDB" id="A0A428PHR6"/>
<organism evidence="2 3">
    <name type="scientific">Fusarium duplospermum</name>
    <dbReference type="NCBI Taxonomy" id="1325734"/>
    <lineage>
        <taxon>Eukaryota</taxon>
        <taxon>Fungi</taxon>
        <taxon>Dikarya</taxon>
        <taxon>Ascomycota</taxon>
        <taxon>Pezizomycotina</taxon>
        <taxon>Sordariomycetes</taxon>
        <taxon>Hypocreomycetidae</taxon>
        <taxon>Hypocreales</taxon>
        <taxon>Nectriaceae</taxon>
        <taxon>Fusarium</taxon>
        <taxon>Fusarium solani species complex</taxon>
    </lineage>
</organism>
<dbReference type="EMBL" id="NKCI01000133">
    <property type="protein sequence ID" value="RSL52598.1"/>
    <property type="molecule type" value="Genomic_DNA"/>
</dbReference>
<reference evidence="2 3" key="1">
    <citation type="submission" date="2017-06" db="EMBL/GenBank/DDBJ databases">
        <title>Comparative genomic analysis of Ambrosia Fusariam Clade fungi.</title>
        <authorList>
            <person name="Stajich J.E."/>
            <person name="Carrillo J."/>
            <person name="Kijimoto T."/>
            <person name="Eskalen A."/>
            <person name="O'Donnell K."/>
            <person name="Kasson M."/>
        </authorList>
    </citation>
    <scope>NUCLEOTIDE SEQUENCE [LARGE SCALE GENOMIC DNA]</scope>
    <source>
        <strain evidence="2 3">NRRL62584</strain>
    </source>
</reference>
<sequence length="112" mass="12220">MELSSINSFIHSPFTRANQIKTRNSCQQAESTDNCRGGDIDLDSEWTDDPSPWLDYVVLLLGSGSGSGFHSRTLLPTPAERGTGHRLISDIVSYRIGRVNDLVSSGSGPRIQ</sequence>
<proteinExistence type="predicted"/>
<accession>A0A428PHR6</accession>
<name>A0A428PHR6_9HYPO</name>
<feature type="compositionally biased region" description="Polar residues" evidence="1">
    <location>
        <begin position="21"/>
        <end position="34"/>
    </location>
</feature>
<keyword evidence="3" id="KW-1185">Reference proteome</keyword>
<evidence type="ECO:0000256" key="1">
    <source>
        <dbReference type="SAM" id="MobiDB-lite"/>
    </source>
</evidence>
<feature type="region of interest" description="Disordered" evidence="1">
    <location>
        <begin position="21"/>
        <end position="42"/>
    </location>
</feature>
<evidence type="ECO:0000313" key="2">
    <source>
        <dbReference type="EMBL" id="RSL52598.1"/>
    </source>
</evidence>
<evidence type="ECO:0000313" key="3">
    <source>
        <dbReference type="Proteomes" id="UP000288168"/>
    </source>
</evidence>
<comment type="caution">
    <text evidence="2">The sequence shown here is derived from an EMBL/GenBank/DDBJ whole genome shotgun (WGS) entry which is preliminary data.</text>
</comment>
<protein>
    <submittedName>
        <fullName evidence="2">Uncharacterized protein</fullName>
    </submittedName>
</protein>
<gene>
    <name evidence="2" type="ORF">CEP54_010812</name>
</gene>
<dbReference type="Proteomes" id="UP000288168">
    <property type="component" value="Unassembled WGS sequence"/>
</dbReference>